<proteinExistence type="predicted"/>
<protein>
    <recommendedName>
        <fullName evidence="4">Fn3-like domain-containing protein</fullName>
    </recommendedName>
</protein>
<dbReference type="EMBL" id="QEHR01000002">
    <property type="protein sequence ID" value="PVW16332.1"/>
    <property type="molecule type" value="Genomic_DNA"/>
</dbReference>
<keyword evidence="3" id="KW-1185">Reference proteome</keyword>
<sequence length="175" mass="18799">MSIKKIPFFGKLLTCTFLFAFFIVSGVNAQSCDATLIVEKNRNSKSADEDGAVYDMVLTNTSSASESYTIALKQLEEPCSNSVAYRTTKANVNLDIAINNKKIDVKNNNGRAVASGDAVSVNPGQSYKFTVKVTVPKGTPTQRWSCIQVEAKSASCKQGAASTVLKVFVPDLNEG</sequence>
<name>A0A2U0I5F8_9FLAO</name>
<feature type="signal peptide" evidence="1">
    <location>
        <begin position="1"/>
        <end position="29"/>
    </location>
</feature>
<feature type="chain" id="PRO_5015562616" description="Fn3-like domain-containing protein" evidence="1">
    <location>
        <begin position="30"/>
        <end position="175"/>
    </location>
</feature>
<dbReference type="RefSeq" id="WP_116693349.1">
    <property type="nucleotide sequence ID" value="NZ_QEHR01000002.1"/>
</dbReference>
<dbReference type="Proteomes" id="UP000245962">
    <property type="component" value="Unassembled WGS sequence"/>
</dbReference>
<dbReference type="OrthoDB" id="1356197at2"/>
<dbReference type="AlphaFoldDB" id="A0A2U0I5F8"/>
<organism evidence="2 3">
    <name type="scientific">Marixanthomonas spongiae</name>
    <dbReference type="NCBI Taxonomy" id="2174845"/>
    <lineage>
        <taxon>Bacteria</taxon>
        <taxon>Pseudomonadati</taxon>
        <taxon>Bacteroidota</taxon>
        <taxon>Flavobacteriia</taxon>
        <taxon>Flavobacteriales</taxon>
        <taxon>Flavobacteriaceae</taxon>
        <taxon>Marixanthomonas</taxon>
    </lineage>
</organism>
<keyword evidence="1" id="KW-0732">Signal</keyword>
<accession>A0A2U0I5F8</accession>
<evidence type="ECO:0000256" key="1">
    <source>
        <dbReference type="SAM" id="SignalP"/>
    </source>
</evidence>
<comment type="caution">
    <text evidence="2">The sequence shown here is derived from an EMBL/GenBank/DDBJ whole genome shotgun (WGS) entry which is preliminary data.</text>
</comment>
<evidence type="ECO:0000313" key="3">
    <source>
        <dbReference type="Proteomes" id="UP000245962"/>
    </source>
</evidence>
<evidence type="ECO:0008006" key="4">
    <source>
        <dbReference type="Google" id="ProtNLM"/>
    </source>
</evidence>
<gene>
    <name evidence="2" type="ORF">DDV96_03475</name>
</gene>
<evidence type="ECO:0000313" key="2">
    <source>
        <dbReference type="EMBL" id="PVW16332.1"/>
    </source>
</evidence>
<reference evidence="2 3" key="1">
    <citation type="submission" date="2018-04" db="EMBL/GenBank/DDBJ databases">
        <title>Marixanthomonas spongiae HN-E44 sp. nov., isolated from a marine sponge.</title>
        <authorList>
            <person name="Luo L."/>
            <person name="Zhuang L."/>
        </authorList>
    </citation>
    <scope>NUCLEOTIDE SEQUENCE [LARGE SCALE GENOMIC DNA]</scope>
    <source>
        <strain evidence="2 3">HN-E44</strain>
    </source>
</reference>